<evidence type="ECO:0000256" key="5">
    <source>
        <dbReference type="ARBA" id="ARBA00022763"/>
    </source>
</evidence>
<keyword evidence="13" id="KW-0255">Endonuclease</keyword>
<dbReference type="InterPro" id="IPR051547">
    <property type="entry name" value="TDP2-like"/>
</dbReference>
<dbReference type="InterPro" id="IPR009097">
    <property type="entry name" value="Cyclic_Pdiesterase"/>
</dbReference>
<dbReference type="Gene3D" id="3.60.10.10">
    <property type="entry name" value="Endonuclease/exonuclease/phosphatase"/>
    <property type="match status" value="1"/>
</dbReference>
<feature type="region of interest" description="Disordered" evidence="9">
    <location>
        <begin position="623"/>
        <end position="654"/>
    </location>
</feature>
<evidence type="ECO:0000256" key="8">
    <source>
        <dbReference type="ARBA" id="ARBA00023204"/>
    </source>
</evidence>
<protein>
    <submittedName>
        <fullName evidence="13">Endonuclease/exonuclease/phosphatase family metal-dependent hydrolase/2'-5' RNA ligase/uncharacterized protein (UPF0248 family)</fullName>
    </submittedName>
</protein>
<feature type="domain" description="MJ1316 RNA cyclic group end recognition" evidence="11">
    <location>
        <begin position="1"/>
        <end position="65"/>
    </location>
</feature>
<comment type="caution">
    <text evidence="13">The sequence shown here is derived from an EMBL/GenBank/DDBJ whole genome shotgun (WGS) entry which is preliminary data.</text>
</comment>
<keyword evidence="4" id="KW-0479">Metal-binding</keyword>
<evidence type="ECO:0000256" key="4">
    <source>
        <dbReference type="ARBA" id="ARBA00022723"/>
    </source>
</evidence>
<dbReference type="GO" id="GO:0004519">
    <property type="term" value="F:endonuclease activity"/>
    <property type="evidence" value="ECO:0007669"/>
    <property type="project" value="UniProtKB-KW"/>
</dbReference>
<dbReference type="Proteomes" id="UP000633509">
    <property type="component" value="Unassembled WGS sequence"/>
</dbReference>
<keyword evidence="13" id="KW-0436">Ligase</keyword>
<proteinExistence type="predicted"/>
<dbReference type="InterPro" id="IPR043519">
    <property type="entry name" value="NT_sf"/>
</dbReference>
<dbReference type="InterPro" id="IPR040459">
    <property type="entry name" value="MJ1316"/>
</dbReference>
<comment type="cofactor">
    <cofactor evidence="1">
        <name>Mn(2+)</name>
        <dbReference type="ChEBI" id="CHEBI:29035"/>
    </cofactor>
</comment>
<evidence type="ECO:0000256" key="9">
    <source>
        <dbReference type="SAM" id="MobiDB-lite"/>
    </source>
</evidence>
<keyword evidence="6 13" id="KW-0378">Hydrolase</keyword>
<evidence type="ECO:0000259" key="10">
    <source>
        <dbReference type="Pfam" id="PF03372"/>
    </source>
</evidence>
<dbReference type="GO" id="GO:0016874">
    <property type="term" value="F:ligase activity"/>
    <property type="evidence" value="ECO:0007669"/>
    <property type="project" value="UniProtKB-KW"/>
</dbReference>
<feature type="compositionally biased region" description="Basic and acidic residues" evidence="9">
    <location>
        <begin position="645"/>
        <end position="654"/>
    </location>
</feature>
<dbReference type="InterPro" id="IPR007012">
    <property type="entry name" value="PolA_pol_cen_dom"/>
</dbReference>
<dbReference type="CDD" id="cd09080">
    <property type="entry name" value="TDP2"/>
    <property type="match status" value="1"/>
</dbReference>
<keyword evidence="5" id="KW-0227">DNA damage</keyword>
<dbReference type="PANTHER" id="PTHR15822">
    <property type="entry name" value="TRAF AND TNF RECEPTOR-ASSOCIATED PROTEIN"/>
    <property type="match status" value="1"/>
</dbReference>
<keyword evidence="14" id="KW-1185">Reference proteome</keyword>
<dbReference type="SUPFAM" id="SSF56219">
    <property type="entry name" value="DNase I-like"/>
    <property type="match status" value="1"/>
</dbReference>
<feature type="domain" description="Poly(A) polymerase central" evidence="12">
    <location>
        <begin position="818"/>
        <end position="901"/>
    </location>
</feature>
<dbReference type="SUPFAM" id="SSF81301">
    <property type="entry name" value="Nucleotidyltransferase"/>
    <property type="match status" value="1"/>
</dbReference>
<feature type="compositionally biased region" description="Basic and acidic residues" evidence="9">
    <location>
        <begin position="74"/>
        <end position="85"/>
    </location>
</feature>
<sequence length="1048" mass="111690">MRTSEEIYHRIRWDPRFDPSRFVFGVGQRNADPKRVALPAFTPGGDIPWHRVLFVEADGELVWDRATGLDRVDTSEAGRARDPRRLRPPSFTARTPHAWDPAGGWRPATGRGRSGIPAPRVLTWNTLWDRYDSDRLDTARRRPLLLAALQEADADVIALQEVEPALVSMLLAAPWVRAGYTLGADPYGPDVDDSGLLLLSRLPVREAARHELGPHKSVAAIAVDTASGVLVVAATHLTSDHSADGADRRRAELARIAEGLAGVDGDVILLGDFNDGTDTPASALGLRDAWTEAHGPDQTPTFDPDANPLAALSSLSGRASRLDRILLRGRPRVISAALRGDTPTPEGLYISDHYGVEAVLDVTGDEPRERTGRVLAGTGGKPGGMLATGEAPGGVLGATGEAPGGVFCATGEAPGGVLDATGEAPGGVLDATGEAPGGVLDATGEAPGGVLDVPPTARTAVAWVPPRELWPPIQAVRRAHDPQIDRWPPHVNLLFGFVPESEFEAAASLVAAAAAEVAPFAARLEGVRTFRHRDHSTAWLDPAAGDPAPWARLRRALERRFPRCEGRPEGFTPHLTLGRTDDPIRLAGMTAQVGELVLLSRRADEPMRPRARVTLGTGEIHWIAEPTAGGKEPRDASADQVTGGREQRDTSADQVTRRLAEALRPGVVSVAGSRRMGCELPGADLDLVAALPGETDTAEVQARMRAGLPGKPDTAEIEARAQTAPPGETDMAEVEARVRAALPGLDRMRQVIGARVPGLRFRTGGLEVDLTVVPTGSLPPEQAPARRAELGEAAAIALSAVSDADAIRAAVGGHHARFALLARRVKAWARARGLDSAPFGGLPGLAWAVMAAHTVRESGDLPADDLLSRFFSTWAAWNWRDPVALGPTSPQPAPIAVMTPSAPVRNCARQVTPGGLDLLTQELYQAWELVESGRSADLLAPPPLHRRHAAWAVLSVRSDRPEELDATLGRVRGRMLDLLAALEEDGMRDVHAWPRPFESGPRSTRYAVGLGRTPPQAARLGEITWRWVRGLPGVTVERAECGAVPTLT</sequence>
<dbReference type="Gene3D" id="3.90.1140.10">
    <property type="entry name" value="Cyclic phosphodiesterase"/>
    <property type="match status" value="1"/>
</dbReference>
<keyword evidence="3" id="KW-0540">Nuclease</keyword>
<dbReference type="InterPro" id="IPR036691">
    <property type="entry name" value="Endo/exonu/phosph_ase_sf"/>
</dbReference>
<reference evidence="13 14" key="1">
    <citation type="submission" date="2020-10" db="EMBL/GenBank/DDBJ databases">
        <title>Sequencing the genomes of 1000 actinobacteria strains.</title>
        <authorList>
            <person name="Klenk H.-P."/>
        </authorList>
    </citation>
    <scope>NUCLEOTIDE SEQUENCE [LARGE SCALE GENOMIC DNA]</scope>
    <source>
        <strain evidence="13 14">DSM 43173</strain>
    </source>
</reference>
<organism evidence="13 14">
    <name type="scientific">Nonomuraea angiospora</name>
    <dbReference type="NCBI Taxonomy" id="46172"/>
    <lineage>
        <taxon>Bacteria</taxon>
        <taxon>Bacillati</taxon>
        <taxon>Actinomycetota</taxon>
        <taxon>Actinomycetes</taxon>
        <taxon>Streptosporangiales</taxon>
        <taxon>Streptosporangiaceae</taxon>
        <taxon>Nonomuraea</taxon>
    </lineage>
</organism>
<feature type="domain" description="Endonuclease/exonuclease/phosphatase" evidence="10">
    <location>
        <begin position="122"/>
        <end position="353"/>
    </location>
</feature>
<dbReference type="Gene3D" id="1.10.1410.10">
    <property type="match status" value="1"/>
</dbReference>
<feature type="region of interest" description="Disordered" evidence="9">
    <location>
        <begin position="74"/>
        <end position="112"/>
    </location>
</feature>
<dbReference type="RefSeq" id="WP_192791641.1">
    <property type="nucleotide sequence ID" value="NZ_JADBEK010000001.1"/>
</dbReference>
<dbReference type="Pfam" id="PF13563">
    <property type="entry name" value="2_5_RNA_ligase2"/>
    <property type="match status" value="1"/>
</dbReference>
<evidence type="ECO:0000259" key="12">
    <source>
        <dbReference type="Pfam" id="PF04928"/>
    </source>
</evidence>
<evidence type="ECO:0000313" key="13">
    <source>
        <dbReference type="EMBL" id="MBE1592033.1"/>
    </source>
</evidence>
<dbReference type="PANTHER" id="PTHR15822:SF4">
    <property type="entry name" value="TYROSYL-DNA PHOSPHODIESTERASE 2"/>
    <property type="match status" value="1"/>
</dbReference>
<accession>A0ABR9MHM5</accession>
<dbReference type="Pfam" id="PF04457">
    <property type="entry name" value="MJ1316"/>
    <property type="match status" value="1"/>
</dbReference>
<dbReference type="EMBL" id="JADBEK010000001">
    <property type="protein sequence ID" value="MBE1592033.1"/>
    <property type="molecule type" value="Genomic_DNA"/>
</dbReference>
<dbReference type="SUPFAM" id="SSF81631">
    <property type="entry name" value="PAP/OAS1 substrate-binding domain"/>
    <property type="match status" value="1"/>
</dbReference>
<dbReference type="SUPFAM" id="SSF55144">
    <property type="entry name" value="LigT-like"/>
    <property type="match status" value="1"/>
</dbReference>
<evidence type="ECO:0000256" key="3">
    <source>
        <dbReference type="ARBA" id="ARBA00022722"/>
    </source>
</evidence>
<evidence type="ECO:0000313" key="14">
    <source>
        <dbReference type="Proteomes" id="UP000633509"/>
    </source>
</evidence>
<keyword evidence="8" id="KW-0234">DNA repair</keyword>
<dbReference type="InterPro" id="IPR005135">
    <property type="entry name" value="Endo/exonuclease/phosphatase"/>
</dbReference>
<dbReference type="GO" id="GO:0016787">
    <property type="term" value="F:hydrolase activity"/>
    <property type="evidence" value="ECO:0007669"/>
    <property type="project" value="UniProtKB-KW"/>
</dbReference>
<dbReference type="Gene3D" id="3.30.460.10">
    <property type="entry name" value="Beta Polymerase, domain 2"/>
    <property type="match status" value="1"/>
</dbReference>
<comment type="cofactor">
    <cofactor evidence="2">
        <name>Mg(2+)</name>
        <dbReference type="ChEBI" id="CHEBI:18420"/>
    </cofactor>
</comment>
<dbReference type="Pfam" id="PF03372">
    <property type="entry name" value="Exo_endo_phos"/>
    <property type="match status" value="1"/>
</dbReference>
<evidence type="ECO:0000256" key="2">
    <source>
        <dbReference type="ARBA" id="ARBA00001946"/>
    </source>
</evidence>
<gene>
    <name evidence="13" type="ORF">H4W80_010291</name>
</gene>
<keyword evidence="7" id="KW-0460">Magnesium</keyword>
<name>A0ABR9MHM5_9ACTN</name>
<evidence type="ECO:0000256" key="6">
    <source>
        <dbReference type="ARBA" id="ARBA00022801"/>
    </source>
</evidence>
<evidence type="ECO:0000256" key="1">
    <source>
        <dbReference type="ARBA" id="ARBA00001936"/>
    </source>
</evidence>
<evidence type="ECO:0000256" key="7">
    <source>
        <dbReference type="ARBA" id="ARBA00022842"/>
    </source>
</evidence>
<dbReference type="Pfam" id="PF04928">
    <property type="entry name" value="PAP_central"/>
    <property type="match status" value="1"/>
</dbReference>
<evidence type="ECO:0000259" key="11">
    <source>
        <dbReference type="Pfam" id="PF04457"/>
    </source>
</evidence>